<evidence type="ECO:0000313" key="1">
    <source>
        <dbReference type="EMBL" id="GEL48540.1"/>
    </source>
</evidence>
<reference evidence="1 3" key="1">
    <citation type="submission" date="2019-07" db="EMBL/GenBank/DDBJ databases">
        <title>Whole genome shotgun sequence of Cellulomonas hominis NBRC 16055.</title>
        <authorList>
            <person name="Hosoyama A."/>
            <person name="Uohara A."/>
            <person name="Ohji S."/>
            <person name="Ichikawa N."/>
        </authorList>
    </citation>
    <scope>NUCLEOTIDE SEQUENCE [LARGE SCALE GENOMIC DNA]</scope>
    <source>
        <strain evidence="1 3">NBRC 16055</strain>
    </source>
</reference>
<organism evidence="1 3">
    <name type="scientific">Cellulomonas hominis</name>
    <dbReference type="NCBI Taxonomy" id="156981"/>
    <lineage>
        <taxon>Bacteria</taxon>
        <taxon>Bacillati</taxon>
        <taxon>Actinomycetota</taxon>
        <taxon>Actinomycetes</taxon>
        <taxon>Micrococcales</taxon>
        <taxon>Cellulomonadaceae</taxon>
        <taxon>Cellulomonas</taxon>
    </lineage>
</organism>
<name>A0A511FH37_9CELL</name>
<protein>
    <recommendedName>
        <fullName evidence="5">Thioredoxin family protein</fullName>
    </recommendedName>
</protein>
<dbReference type="AlphaFoldDB" id="A0A511FH37"/>
<proteinExistence type="predicted"/>
<evidence type="ECO:0008006" key="5">
    <source>
        <dbReference type="Google" id="ProtNLM"/>
    </source>
</evidence>
<dbReference type="EMBL" id="BJVQ01000086">
    <property type="protein sequence ID" value="GEL48540.1"/>
    <property type="molecule type" value="Genomic_DNA"/>
</dbReference>
<gene>
    <name evidence="1" type="ORF">CHO01_36560</name>
    <name evidence="2" type="ORF">HNR08_001989</name>
</gene>
<dbReference type="SUPFAM" id="SSF52833">
    <property type="entry name" value="Thioredoxin-like"/>
    <property type="match status" value="1"/>
</dbReference>
<accession>A0A511FH37</accession>
<dbReference type="Proteomes" id="UP000564629">
    <property type="component" value="Unassembled WGS sequence"/>
</dbReference>
<dbReference type="Proteomes" id="UP000321723">
    <property type="component" value="Unassembled WGS sequence"/>
</dbReference>
<sequence length="104" mass="11136">MLEIPGATTGAPIPRVTVVRSPACHLCDSALQTLGRLREVVALDVEVLEIGSEQGARLVAEHRPPMSPLVLLDDAFVSSGKLRVGHLIDLLRERGSDVHLAAVR</sequence>
<evidence type="ECO:0000313" key="4">
    <source>
        <dbReference type="Proteomes" id="UP000564629"/>
    </source>
</evidence>
<comment type="caution">
    <text evidence="1">The sequence shown here is derived from an EMBL/GenBank/DDBJ whole genome shotgun (WGS) entry which is preliminary data.</text>
</comment>
<reference evidence="2 4" key="2">
    <citation type="submission" date="2020-08" db="EMBL/GenBank/DDBJ databases">
        <title>Sequencing the genomes of 1000 actinobacteria strains.</title>
        <authorList>
            <person name="Klenk H.-P."/>
        </authorList>
    </citation>
    <scope>NUCLEOTIDE SEQUENCE [LARGE SCALE GENOMIC DNA]</scope>
    <source>
        <strain evidence="2 4">DSM 9581</strain>
    </source>
</reference>
<dbReference type="EMBL" id="JACHDN010000001">
    <property type="protein sequence ID" value="MBB5473253.1"/>
    <property type="molecule type" value="Genomic_DNA"/>
</dbReference>
<dbReference type="InterPro" id="IPR036249">
    <property type="entry name" value="Thioredoxin-like_sf"/>
</dbReference>
<keyword evidence="3" id="KW-1185">Reference proteome</keyword>
<evidence type="ECO:0000313" key="3">
    <source>
        <dbReference type="Proteomes" id="UP000321723"/>
    </source>
</evidence>
<dbReference type="RefSeq" id="WP_183834982.1">
    <property type="nucleotide sequence ID" value="NZ_BJVQ01000086.1"/>
</dbReference>
<evidence type="ECO:0000313" key="2">
    <source>
        <dbReference type="EMBL" id="MBB5473253.1"/>
    </source>
</evidence>